<proteinExistence type="predicted"/>
<comment type="caution">
    <text evidence="1">The sequence shown here is derived from an EMBL/GenBank/DDBJ whole genome shotgun (WGS) entry which is preliminary data.</text>
</comment>
<dbReference type="EMBL" id="QJKJ01008397">
    <property type="protein sequence ID" value="RDX79900.1"/>
    <property type="molecule type" value="Genomic_DNA"/>
</dbReference>
<dbReference type="Proteomes" id="UP000257109">
    <property type="component" value="Unassembled WGS sequence"/>
</dbReference>
<keyword evidence="2" id="KW-1185">Reference proteome</keyword>
<gene>
    <name evidence="1" type="ORF">CR513_39618</name>
</gene>
<feature type="non-terminal residue" evidence="1">
    <location>
        <position position="237"/>
    </location>
</feature>
<organism evidence="1 2">
    <name type="scientific">Mucuna pruriens</name>
    <name type="common">Velvet bean</name>
    <name type="synonym">Dolichos pruriens</name>
    <dbReference type="NCBI Taxonomy" id="157652"/>
    <lineage>
        <taxon>Eukaryota</taxon>
        <taxon>Viridiplantae</taxon>
        <taxon>Streptophyta</taxon>
        <taxon>Embryophyta</taxon>
        <taxon>Tracheophyta</taxon>
        <taxon>Spermatophyta</taxon>
        <taxon>Magnoliopsida</taxon>
        <taxon>eudicotyledons</taxon>
        <taxon>Gunneridae</taxon>
        <taxon>Pentapetalae</taxon>
        <taxon>rosids</taxon>
        <taxon>fabids</taxon>
        <taxon>Fabales</taxon>
        <taxon>Fabaceae</taxon>
        <taxon>Papilionoideae</taxon>
        <taxon>50 kb inversion clade</taxon>
        <taxon>NPAAA clade</taxon>
        <taxon>indigoferoid/millettioid clade</taxon>
        <taxon>Phaseoleae</taxon>
        <taxon>Mucuna</taxon>
    </lineage>
</organism>
<name>A0A371FNY4_MUCPR</name>
<protein>
    <submittedName>
        <fullName evidence="1">Uncharacterized protein</fullName>
    </submittedName>
</protein>
<sequence>ILLKERTPQQIIPLSLRFLCSEKTTGSAVNQSGTLLPGIIKISNFLSRTWDKIYGGEEGNAHQELRQRNDKPWKIFSLQQGSIQCNHSCTTFLRTSNVQDLGLLSMSSVTRLVSIPKLSGRCVSAVSFIINHRKDFKFPMEAGSLWSCLHMSNLNRRRFSNIPIDSGNSVMFASCMSKLGAEFPNAVGKNKVLKMFQPRDITRYPVKSGVVVKRWQLERFKTTKCSATWQINIIIDK</sequence>
<reference evidence="1" key="1">
    <citation type="submission" date="2018-05" db="EMBL/GenBank/DDBJ databases">
        <title>Draft genome of Mucuna pruriens seed.</title>
        <authorList>
            <person name="Nnadi N.E."/>
            <person name="Vos R."/>
            <person name="Hasami M.H."/>
            <person name="Devisetty U.K."/>
            <person name="Aguiy J.C."/>
        </authorList>
    </citation>
    <scope>NUCLEOTIDE SEQUENCE [LARGE SCALE GENOMIC DNA]</scope>
    <source>
        <strain evidence="1">JCA_2017</strain>
    </source>
</reference>
<evidence type="ECO:0000313" key="2">
    <source>
        <dbReference type="Proteomes" id="UP000257109"/>
    </source>
</evidence>
<dbReference type="AlphaFoldDB" id="A0A371FNY4"/>
<evidence type="ECO:0000313" key="1">
    <source>
        <dbReference type="EMBL" id="RDX79900.1"/>
    </source>
</evidence>
<feature type="non-terminal residue" evidence="1">
    <location>
        <position position="1"/>
    </location>
</feature>
<accession>A0A371FNY4</accession>